<dbReference type="EMBL" id="CAKXYY010000008">
    <property type="protein sequence ID" value="CAH2352804.1"/>
    <property type="molecule type" value="Genomic_DNA"/>
</dbReference>
<organism evidence="2 3">
    <name type="scientific">[Candida] railenensis</name>
    <dbReference type="NCBI Taxonomy" id="45579"/>
    <lineage>
        <taxon>Eukaryota</taxon>
        <taxon>Fungi</taxon>
        <taxon>Dikarya</taxon>
        <taxon>Ascomycota</taxon>
        <taxon>Saccharomycotina</taxon>
        <taxon>Pichiomycetes</taxon>
        <taxon>Debaryomycetaceae</taxon>
        <taxon>Kurtzmaniella</taxon>
    </lineage>
</organism>
<feature type="region of interest" description="Disordered" evidence="1">
    <location>
        <begin position="1"/>
        <end position="32"/>
    </location>
</feature>
<feature type="compositionally biased region" description="Polar residues" evidence="1">
    <location>
        <begin position="53"/>
        <end position="75"/>
    </location>
</feature>
<dbReference type="AlphaFoldDB" id="A0A9P0QQE3"/>
<accession>A0A9P0QQE3</accession>
<evidence type="ECO:0000313" key="3">
    <source>
        <dbReference type="Proteomes" id="UP000837801"/>
    </source>
</evidence>
<keyword evidence="3" id="KW-1185">Reference proteome</keyword>
<sequence>MDFNSILKKGEEFVQSQNKGDGKSGSGENQYGAYAKDAETVYNDFQKEGTLSERAQQSYKDVSANHKQSSTSSEGNTDKKEENKN</sequence>
<protein>
    <submittedName>
        <fullName evidence="2">Uncharacterized protein</fullName>
    </submittedName>
</protein>
<proteinExistence type="predicted"/>
<feature type="compositionally biased region" description="Basic and acidic residues" evidence="1">
    <location>
        <begin position="76"/>
        <end position="85"/>
    </location>
</feature>
<evidence type="ECO:0000313" key="2">
    <source>
        <dbReference type="EMBL" id="CAH2352804.1"/>
    </source>
</evidence>
<evidence type="ECO:0000256" key="1">
    <source>
        <dbReference type="SAM" id="MobiDB-lite"/>
    </source>
</evidence>
<reference evidence="2" key="1">
    <citation type="submission" date="2022-03" db="EMBL/GenBank/DDBJ databases">
        <authorList>
            <person name="Legras J.-L."/>
            <person name="Devillers H."/>
            <person name="Grondin C."/>
        </authorList>
    </citation>
    <scope>NUCLEOTIDE SEQUENCE</scope>
    <source>
        <strain evidence="2">CLIB 1423</strain>
    </source>
</reference>
<dbReference type="Proteomes" id="UP000837801">
    <property type="component" value="Unassembled WGS sequence"/>
</dbReference>
<gene>
    <name evidence="2" type="ORF">CLIB1423_08S01442</name>
</gene>
<comment type="caution">
    <text evidence="2">The sequence shown here is derived from an EMBL/GenBank/DDBJ whole genome shotgun (WGS) entry which is preliminary data.</text>
</comment>
<name>A0A9P0QQE3_9ASCO</name>
<feature type="region of interest" description="Disordered" evidence="1">
    <location>
        <begin position="45"/>
        <end position="85"/>
    </location>
</feature>